<evidence type="ECO:0000313" key="2">
    <source>
        <dbReference type="EMBL" id="VAH76267.1"/>
    </source>
</evidence>
<dbReference type="AlphaFoldDB" id="A0A9R1S1F2"/>
<evidence type="ECO:0000256" key="1">
    <source>
        <dbReference type="SAM" id="SignalP"/>
    </source>
</evidence>
<protein>
    <submittedName>
        <fullName evidence="2">Uncharacterized protein</fullName>
    </submittedName>
</protein>
<keyword evidence="1" id="KW-0732">Signal</keyword>
<keyword evidence="3" id="KW-1185">Reference proteome</keyword>
<dbReference type="EMBL" id="LT934116">
    <property type="protein sequence ID" value="VAH76267.1"/>
    <property type="molecule type" value="Genomic_DNA"/>
</dbReference>
<dbReference type="Proteomes" id="UP000324705">
    <property type="component" value="Chromosome 3B"/>
</dbReference>
<feature type="chain" id="PRO_5040365428" evidence="1">
    <location>
        <begin position="29"/>
        <end position="70"/>
    </location>
</feature>
<gene>
    <name evidence="2" type="ORF">TRITD_3Bv1G096690</name>
</gene>
<dbReference type="Gramene" id="TRITD3Bv1G096690.1">
    <property type="protein sequence ID" value="TRITD3Bv1G096690.1"/>
    <property type="gene ID" value="TRITD3Bv1G096690"/>
</dbReference>
<accession>A0A9R1S1F2</accession>
<name>A0A9R1S1F2_TRITD</name>
<evidence type="ECO:0000313" key="3">
    <source>
        <dbReference type="Proteomes" id="UP000324705"/>
    </source>
</evidence>
<organism evidence="2 3">
    <name type="scientific">Triticum turgidum subsp. durum</name>
    <name type="common">Durum wheat</name>
    <name type="synonym">Triticum durum</name>
    <dbReference type="NCBI Taxonomy" id="4567"/>
    <lineage>
        <taxon>Eukaryota</taxon>
        <taxon>Viridiplantae</taxon>
        <taxon>Streptophyta</taxon>
        <taxon>Embryophyta</taxon>
        <taxon>Tracheophyta</taxon>
        <taxon>Spermatophyta</taxon>
        <taxon>Magnoliopsida</taxon>
        <taxon>Liliopsida</taxon>
        <taxon>Poales</taxon>
        <taxon>Poaceae</taxon>
        <taxon>BOP clade</taxon>
        <taxon>Pooideae</taxon>
        <taxon>Triticodae</taxon>
        <taxon>Triticeae</taxon>
        <taxon>Triticinae</taxon>
        <taxon>Triticum</taxon>
    </lineage>
</organism>
<sequence length="70" mass="6902">MARAAGVLTATLFSQLCSVGVIYRKVYAGRFDPSVMEGGALRGLLSGGSVIICGSTGVIPVVAGCSGGPV</sequence>
<feature type="signal peptide" evidence="1">
    <location>
        <begin position="1"/>
        <end position="28"/>
    </location>
</feature>
<reference evidence="2 3" key="1">
    <citation type="submission" date="2017-09" db="EMBL/GenBank/DDBJ databases">
        <authorList>
            <consortium name="International Durum Wheat Genome Sequencing Consortium (IDWGSC)"/>
            <person name="Milanesi L."/>
        </authorList>
    </citation>
    <scope>NUCLEOTIDE SEQUENCE [LARGE SCALE GENOMIC DNA]</scope>
    <source>
        <strain evidence="3">cv. Svevo</strain>
    </source>
</reference>
<proteinExistence type="predicted"/>